<dbReference type="PANTHER" id="PTHR10629">
    <property type="entry name" value="CYTOSINE-SPECIFIC METHYLTRANSFERASE"/>
    <property type="match status" value="1"/>
</dbReference>
<dbReference type="PROSITE" id="PS51679">
    <property type="entry name" value="SAM_MT_C5"/>
    <property type="match status" value="1"/>
</dbReference>
<dbReference type="SUPFAM" id="SSF53335">
    <property type="entry name" value="S-adenosyl-L-methionine-dependent methyltransferases"/>
    <property type="match status" value="1"/>
</dbReference>
<dbReference type="PROSITE" id="PS00095">
    <property type="entry name" value="C5_MTASE_2"/>
    <property type="match status" value="1"/>
</dbReference>
<gene>
    <name evidence="8" type="ORF">P2W56_08245</name>
</gene>
<dbReference type="Gene3D" id="3.90.120.10">
    <property type="entry name" value="DNA Methylase, subunit A, domain 2"/>
    <property type="match status" value="1"/>
</dbReference>
<protein>
    <recommendedName>
        <fullName evidence="7">Cytosine-specific methyltransferase</fullName>
        <ecNumber evidence="7">2.1.1.37</ecNumber>
    </recommendedName>
</protein>
<dbReference type="Proteomes" id="UP001220238">
    <property type="component" value="Chromosome"/>
</dbReference>
<evidence type="ECO:0000256" key="6">
    <source>
        <dbReference type="RuleBase" id="RU000416"/>
    </source>
</evidence>
<organism evidence="8 9">
    <name type="scientific">Corynebacterium amycolatum</name>
    <dbReference type="NCBI Taxonomy" id="43765"/>
    <lineage>
        <taxon>Bacteria</taxon>
        <taxon>Bacillati</taxon>
        <taxon>Actinomycetota</taxon>
        <taxon>Actinomycetes</taxon>
        <taxon>Mycobacteriales</taxon>
        <taxon>Corynebacteriaceae</taxon>
        <taxon>Corynebacterium</taxon>
    </lineage>
</organism>
<reference evidence="8" key="1">
    <citation type="submission" date="2023-03" db="EMBL/GenBank/DDBJ databases">
        <title>Corynebacterium amycolatum SB-1.</title>
        <authorList>
            <person name="Jo H."/>
        </authorList>
    </citation>
    <scope>NUCLEOTIDE SEQUENCE</scope>
    <source>
        <strain evidence="8">SB-1</strain>
    </source>
</reference>
<dbReference type="Gene3D" id="3.40.50.150">
    <property type="entry name" value="Vaccinia Virus protein VP39"/>
    <property type="match status" value="1"/>
</dbReference>
<dbReference type="Pfam" id="PF00145">
    <property type="entry name" value="DNA_methylase"/>
    <property type="match status" value="1"/>
</dbReference>
<keyword evidence="2 5" id="KW-0808">Transferase</keyword>
<evidence type="ECO:0000256" key="7">
    <source>
        <dbReference type="RuleBase" id="RU000417"/>
    </source>
</evidence>
<evidence type="ECO:0000256" key="4">
    <source>
        <dbReference type="ARBA" id="ARBA00022747"/>
    </source>
</evidence>
<dbReference type="EC" id="2.1.1.37" evidence="7"/>
<evidence type="ECO:0000256" key="5">
    <source>
        <dbReference type="PROSITE-ProRule" id="PRU01016"/>
    </source>
</evidence>
<comment type="similarity">
    <text evidence="5 6">Belongs to the class I-like SAM-binding methyltransferase superfamily. C5-methyltransferase family.</text>
</comment>
<dbReference type="RefSeq" id="WP_187402596.1">
    <property type="nucleotide sequence ID" value="NZ_CP046975.1"/>
</dbReference>
<dbReference type="InterPro" id="IPR018117">
    <property type="entry name" value="C5_DNA_meth_AS"/>
</dbReference>
<dbReference type="InterPro" id="IPR050390">
    <property type="entry name" value="C5-Methyltransferase"/>
</dbReference>
<dbReference type="NCBIfam" id="TIGR00675">
    <property type="entry name" value="dcm"/>
    <property type="match status" value="1"/>
</dbReference>
<evidence type="ECO:0000256" key="2">
    <source>
        <dbReference type="ARBA" id="ARBA00022679"/>
    </source>
</evidence>
<dbReference type="PRINTS" id="PR00105">
    <property type="entry name" value="C5METTRFRASE"/>
</dbReference>
<sequence>MNKRRITLIDIFSGAGGFSAGFLRSQKDIDVLLAIESDVAAAATFKANHPNANVYNGKIESWLEEKRHIEADIVVGGPPCQGFSTLGKRKADDPRNSLWEKYVEFIHITKPKYFVLENVASFLKSSQYQEFVYVLNAEGLLRDYAFDSMILDAANFGVAQSRKRAIVIGWRKDVKKPNTERLKDAKISRYKTFRESTAGIQVQVDRRELPSGRFWKGNKKIPGPFKSEELHLTRNLTELTKRRISYIGPGGNRFSIPEEYLPKCWKSHNSGSSDVMGRLFYDRPSVTIRTEFFKPEKGRYLHPVADRPITHHEAARLQGFSDSYLWCGSKTAIAKQIGNAVPVDLASAIADTILEQF</sequence>
<accession>A0AB38XTV2</accession>
<dbReference type="PROSITE" id="PS00094">
    <property type="entry name" value="C5_MTASE_1"/>
    <property type="match status" value="1"/>
</dbReference>
<dbReference type="GO" id="GO:0044027">
    <property type="term" value="P:negative regulation of gene expression via chromosomal CpG island methylation"/>
    <property type="evidence" value="ECO:0007669"/>
    <property type="project" value="TreeGrafter"/>
</dbReference>
<dbReference type="EMBL" id="CP120206">
    <property type="protein sequence ID" value="WET43419.1"/>
    <property type="molecule type" value="Genomic_DNA"/>
</dbReference>
<dbReference type="GO" id="GO:0003886">
    <property type="term" value="F:DNA (cytosine-5-)-methyltransferase activity"/>
    <property type="evidence" value="ECO:0007669"/>
    <property type="project" value="UniProtKB-EC"/>
</dbReference>
<evidence type="ECO:0000313" key="9">
    <source>
        <dbReference type="Proteomes" id="UP001220238"/>
    </source>
</evidence>
<feature type="active site" evidence="5">
    <location>
        <position position="80"/>
    </location>
</feature>
<dbReference type="GO" id="GO:0009307">
    <property type="term" value="P:DNA restriction-modification system"/>
    <property type="evidence" value="ECO:0007669"/>
    <property type="project" value="UniProtKB-KW"/>
</dbReference>
<dbReference type="InterPro" id="IPR031303">
    <property type="entry name" value="C5_meth_CS"/>
</dbReference>
<proteinExistence type="inferred from homology"/>
<dbReference type="InterPro" id="IPR029063">
    <property type="entry name" value="SAM-dependent_MTases_sf"/>
</dbReference>
<dbReference type="AlphaFoldDB" id="A0AB38XTV2"/>
<keyword evidence="4" id="KW-0680">Restriction system</keyword>
<dbReference type="GO" id="GO:0032259">
    <property type="term" value="P:methylation"/>
    <property type="evidence" value="ECO:0007669"/>
    <property type="project" value="UniProtKB-KW"/>
</dbReference>
<dbReference type="InterPro" id="IPR001525">
    <property type="entry name" value="C5_MeTfrase"/>
</dbReference>
<evidence type="ECO:0000313" key="8">
    <source>
        <dbReference type="EMBL" id="WET43419.1"/>
    </source>
</evidence>
<keyword evidence="1 5" id="KW-0489">Methyltransferase</keyword>
<name>A0AB38XTV2_CORAY</name>
<dbReference type="GO" id="GO:0003677">
    <property type="term" value="F:DNA binding"/>
    <property type="evidence" value="ECO:0007669"/>
    <property type="project" value="TreeGrafter"/>
</dbReference>
<dbReference type="PANTHER" id="PTHR10629:SF52">
    <property type="entry name" value="DNA (CYTOSINE-5)-METHYLTRANSFERASE 1"/>
    <property type="match status" value="1"/>
</dbReference>
<evidence type="ECO:0000256" key="3">
    <source>
        <dbReference type="ARBA" id="ARBA00022691"/>
    </source>
</evidence>
<keyword evidence="3 5" id="KW-0949">S-adenosyl-L-methionine</keyword>
<dbReference type="GeneID" id="92768835"/>
<comment type="catalytic activity">
    <reaction evidence="7">
        <text>a 2'-deoxycytidine in DNA + S-adenosyl-L-methionine = a 5-methyl-2'-deoxycytidine in DNA + S-adenosyl-L-homocysteine + H(+)</text>
        <dbReference type="Rhea" id="RHEA:13681"/>
        <dbReference type="Rhea" id="RHEA-COMP:11369"/>
        <dbReference type="Rhea" id="RHEA-COMP:11370"/>
        <dbReference type="ChEBI" id="CHEBI:15378"/>
        <dbReference type="ChEBI" id="CHEBI:57856"/>
        <dbReference type="ChEBI" id="CHEBI:59789"/>
        <dbReference type="ChEBI" id="CHEBI:85452"/>
        <dbReference type="ChEBI" id="CHEBI:85454"/>
        <dbReference type="EC" id="2.1.1.37"/>
    </reaction>
</comment>
<evidence type="ECO:0000256" key="1">
    <source>
        <dbReference type="ARBA" id="ARBA00022603"/>
    </source>
</evidence>